<dbReference type="EMBL" id="PQXK01000081">
    <property type="protein sequence ID" value="TGO38117.1"/>
    <property type="molecule type" value="Genomic_DNA"/>
</dbReference>
<protein>
    <submittedName>
        <fullName evidence="1">Uncharacterized protein</fullName>
    </submittedName>
</protein>
<dbReference type="Pfam" id="PF23562">
    <property type="entry name" value="AMP-binding_C_3"/>
    <property type="match status" value="1"/>
</dbReference>
<reference evidence="1 2" key="1">
    <citation type="submission" date="2017-12" db="EMBL/GenBank/DDBJ databases">
        <title>Comparative genomics of Botrytis spp.</title>
        <authorList>
            <person name="Valero-Jimenez C.A."/>
            <person name="Tapia P."/>
            <person name="Veloso J."/>
            <person name="Silva-Moreno E."/>
            <person name="Staats M."/>
            <person name="Valdes J.H."/>
            <person name="Van Kan J.A.L."/>
        </authorList>
    </citation>
    <scope>NUCLEOTIDE SEQUENCE [LARGE SCALE GENOMIC DNA]</scope>
    <source>
        <strain evidence="1 2">Bh0001</strain>
    </source>
</reference>
<comment type="caution">
    <text evidence="1">The sequence shown here is derived from an EMBL/GenBank/DDBJ whole genome shotgun (WGS) entry which is preliminary data.</text>
</comment>
<accession>A0A4Z1GXS6</accession>
<evidence type="ECO:0000313" key="1">
    <source>
        <dbReference type="EMBL" id="TGO38117.1"/>
    </source>
</evidence>
<organism evidence="1 2">
    <name type="scientific">Botrytis hyacinthi</name>
    <dbReference type="NCBI Taxonomy" id="278943"/>
    <lineage>
        <taxon>Eukaryota</taxon>
        <taxon>Fungi</taxon>
        <taxon>Dikarya</taxon>
        <taxon>Ascomycota</taxon>
        <taxon>Pezizomycotina</taxon>
        <taxon>Leotiomycetes</taxon>
        <taxon>Helotiales</taxon>
        <taxon>Sclerotiniaceae</taxon>
        <taxon>Botrytis</taxon>
    </lineage>
</organism>
<dbReference type="Proteomes" id="UP000297814">
    <property type="component" value="Unassembled WGS sequence"/>
</dbReference>
<gene>
    <name evidence="1" type="ORF">BHYA_0081g00120</name>
</gene>
<keyword evidence="2" id="KW-1185">Reference proteome</keyword>
<name>A0A4Z1GXS6_9HELO</name>
<dbReference type="AlphaFoldDB" id="A0A4Z1GXS6"/>
<sequence length="145" mass="16352">MILTLPASAKYPVTNKRTIIRAQMYRQFAEGMEEVYRRVEEAGTGTLELEGLESEKYVLRVFVDDTGIQLAGPEDDFFTVDRDRLIAIQARGLFLNTLSMGGNVRNLSRNVVFESSNIDGLAKKIRVIRKGEDGTDTKDVFEVML</sequence>
<proteinExistence type="predicted"/>
<evidence type="ECO:0000313" key="2">
    <source>
        <dbReference type="Proteomes" id="UP000297814"/>
    </source>
</evidence>